<reference evidence="4" key="1">
    <citation type="journal article" date="2014" name="Int. J. Syst. Evol. Microbiol.">
        <title>Complete genome sequence of Corynebacterium casei LMG S-19264T (=DSM 44701T), isolated from a smear-ripened cheese.</title>
        <authorList>
            <consortium name="US DOE Joint Genome Institute (JGI-PGF)"/>
            <person name="Walter F."/>
            <person name="Albersmeier A."/>
            <person name="Kalinowski J."/>
            <person name="Ruckert C."/>
        </authorList>
    </citation>
    <scope>NUCLEOTIDE SEQUENCE</scope>
    <source>
        <strain evidence="4">KCTC 12870</strain>
    </source>
</reference>
<dbReference type="PANTHER" id="PTHR43201:SF5">
    <property type="entry name" value="MEDIUM-CHAIN ACYL-COA LIGASE ACSF2, MITOCHONDRIAL"/>
    <property type="match status" value="1"/>
</dbReference>
<reference evidence="4" key="2">
    <citation type="submission" date="2020-09" db="EMBL/GenBank/DDBJ databases">
        <authorList>
            <person name="Sun Q."/>
            <person name="Kim S."/>
        </authorList>
    </citation>
    <scope>NUCLEOTIDE SEQUENCE</scope>
    <source>
        <strain evidence="4">KCTC 12870</strain>
    </source>
</reference>
<proteinExistence type="inferred from homology"/>
<evidence type="ECO:0000256" key="1">
    <source>
        <dbReference type="ARBA" id="ARBA00006432"/>
    </source>
</evidence>
<dbReference type="Gene3D" id="3.30.300.30">
    <property type="match status" value="1"/>
</dbReference>
<dbReference type="PANTHER" id="PTHR43201">
    <property type="entry name" value="ACYL-COA SYNTHETASE"/>
    <property type="match status" value="1"/>
</dbReference>
<evidence type="ECO:0000256" key="2">
    <source>
        <dbReference type="ARBA" id="ARBA00022598"/>
    </source>
</evidence>
<dbReference type="InterPro" id="IPR045851">
    <property type="entry name" value="AMP-bd_C_sf"/>
</dbReference>
<evidence type="ECO:0000313" key="4">
    <source>
        <dbReference type="EMBL" id="GHB90792.1"/>
    </source>
</evidence>
<gene>
    <name evidence="4" type="ORF">GCM10007047_02020</name>
</gene>
<evidence type="ECO:0000259" key="3">
    <source>
        <dbReference type="Pfam" id="PF00501"/>
    </source>
</evidence>
<sequence>MSDVLISRWDKLVAAQPDALAVIDNRSQWTRSELDARAGEWAQKIPTDQLLQQAVILCQPNGADWLAKFLALRRAGAIIIPVDAATSIEDSKKLAQKLSCFALQSSEHFERFSQSRKWPTDLALVKLTSGTSGEPTAIPFTEAELCADGDNIQSTMGIGPSDLNYALLPFAHSYALGNLVIPLLASGIPLVVGSAPLPRIIADEITRSGATVFPSVPTVFEALTRTDELSLGKLRLCITAAAPLTPTLAQRFRNACGLSLHNFYGASECGGIAYDHTGQCGLTGNAVGAAMDNVELSATNDGRLCVRSAAVSSFEREAGKDGRAIITLHDKVSFLDNGGVVIHGRVDRIVKCAGKRIDLAALEKVAIAVDGVERAAVVHETASDRLLVAIIGPTESSTTLTALQANFGAWRGRLRVKSLPELPVTLRGKVDYRELSRLLGG</sequence>
<dbReference type="Pfam" id="PF00501">
    <property type="entry name" value="AMP-binding"/>
    <property type="match status" value="2"/>
</dbReference>
<dbReference type="InterPro" id="IPR042099">
    <property type="entry name" value="ANL_N_sf"/>
</dbReference>
<keyword evidence="5" id="KW-1185">Reference proteome</keyword>
<dbReference type="EMBL" id="BMXG01000001">
    <property type="protein sequence ID" value="GHB90792.1"/>
    <property type="molecule type" value="Genomic_DNA"/>
</dbReference>
<dbReference type="GO" id="GO:0031956">
    <property type="term" value="F:medium-chain fatty acid-CoA ligase activity"/>
    <property type="evidence" value="ECO:0007669"/>
    <property type="project" value="TreeGrafter"/>
</dbReference>
<dbReference type="AlphaFoldDB" id="A0A8J3DCV8"/>
<comment type="caution">
    <text evidence="4">The sequence shown here is derived from an EMBL/GenBank/DDBJ whole genome shotgun (WGS) entry which is preliminary data.</text>
</comment>
<protein>
    <recommendedName>
        <fullName evidence="3">AMP-dependent synthetase/ligase domain-containing protein</fullName>
    </recommendedName>
</protein>
<feature type="domain" description="AMP-dependent synthetase/ligase" evidence="3">
    <location>
        <begin position="13"/>
        <end position="90"/>
    </location>
</feature>
<dbReference type="GO" id="GO:0006631">
    <property type="term" value="P:fatty acid metabolic process"/>
    <property type="evidence" value="ECO:0007669"/>
    <property type="project" value="TreeGrafter"/>
</dbReference>
<organism evidence="4 5">
    <name type="scientific">Cerasicoccus arenae</name>
    <dbReference type="NCBI Taxonomy" id="424488"/>
    <lineage>
        <taxon>Bacteria</taxon>
        <taxon>Pseudomonadati</taxon>
        <taxon>Verrucomicrobiota</taxon>
        <taxon>Opitutia</taxon>
        <taxon>Puniceicoccales</taxon>
        <taxon>Cerasicoccaceae</taxon>
        <taxon>Cerasicoccus</taxon>
    </lineage>
</organism>
<comment type="similarity">
    <text evidence="1">Belongs to the ATP-dependent AMP-binding enzyme family.</text>
</comment>
<feature type="domain" description="AMP-dependent synthetase/ligase" evidence="3">
    <location>
        <begin position="113"/>
        <end position="301"/>
    </location>
</feature>
<dbReference type="RefSeq" id="WP_189510949.1">
    <property type="nucleotide sequence ID" value="NZ_BMXG01000001.1"/>
</dbReference>
<accession>A0A8J3DCV8</accession>
<dbReference type="SUPFAM" id="SSF56801">
    <property type="entry name" value="Acetyl-CoA synthetase-like"/>
    <property type="match status" value="1"/>
</dbReference>
<name>A0A8J3DCV8_9BACT</name>
<dbReference type="InterPro" id="IPR000873">
    <property type="entry name" value="AMP-dep_synth/lig_dom"/>
</dbReference>
<keyword evidence="2" id="KW-0436">Ligase</keyword>
<evidence type="ECO:0000313" key="5">
    <source>
        <dbReference type="Proteomes" id="UP000642829"/>
    </source>
</evidence>
<dbReference type="Gene3D" id="3.40.50.12780">
    <property type="entry name" value="N-terminal domain of ligase-like"/>
    <property type="match status" value="1"/>
</dbReference>
<dbReference type="Proteomes" id="UP000642829">
    <property type="component" value="Unassembled WGS sequence"/>
</dbReference>